<keyword evidence="2" id="KW-1185">Reference proteome</keyword>
<protein>
    <submittedName>
        <fullName evidence="1">Uncharacterized protein</fullName>
    </submittedName>
</protein>
<reference evidence="1 2" key="1">
    <citation type="submission" date="2024-06" db="EMBL/GenBank/DDBJ databases">
        <authorList>
            <person name="Kaempfer P."/>
            <person name="Viver T."/>
        </authorList>
    </citation>
    <scope>NUCLEOTIDE SEQUENCE [LARGE SCALE GENOMIC DNA]</scope>
    <source>
        <strain evidence="1 2">ST-75</strain>
    </source>
</reference>
<evidence type="ECO:0000313" key="2">
    <source>
        <dbReference type="Proteomes" id="UP001629059"/>
    </source>
</evidence>
<dbReference type="Proteomes" id="UP001629059">
    <property type="component" value="Unassembled WGS sequence"/>
</dbReference>
<accession>A0ABW8YE49</accession>
<sequence length="214" mass="24525">MKAQLLHGEDSNSSRRMQGKRSLANYEACKHDLGKELGLLFSTYHSALAETQTLLLGFPPEYRSKALEAGIMQSNFAKYLHANFNERTFYGKYKRLILRTDGYLILFKKLDGKGYPMNIKTQNVQSILSQQQTLDLFAESNYNDEPILYFGYQKDKLNAYVNPQLIYIDEGEIKFSITEKDLGNDLYREDKNIVTPPAGPQPTLKNVIPIKKVQ</sequence>
<dbReference type="RefSeq" id="WP_408074565.1">
    <property type="nucleotide sequence ID" value="NZ_JBELQB010000005.1"/>
</dbReference>
<evidence type="ECO:0000313" key="1">
    <source>
        <dbReference type="EMBL" id="MFL9837571.1"/>
    </source>
</evidence>
<comment type="caution">
    <text evidence="1">The sequence shown here is derived from an EMBL/GenBank/DDBJ whole genome shotgun (WGS) entry which is preliminary data.</text>
</comment>
<name>A0ABW8YE49_9FLAO</name>
<proteinExistence type="predicted"/>
<dbReference type="EMBL" id="JBELQB010000005">
    <property type="protein sequence ID" value="MFL9837571.1"/>
    <property type="molecule type" value="Genomic_DNA"/>
</dbReference>
<organism evidence="1 2">
    <name type="scientific">Flavobacterium rhizophilum</name>
    <dbReference type="NCBI Taxonomy" id="3163296"/>
    <lineage>
        <taxon>Bacteria</taxon>
        <taxon>Pseudomonadati</taxon>
        <taxon>Bacteroidota</taxon>
        <taxon>Flavobacteriia</taxon>
        <taxon>Flavobacteriales</taxon>
        <taxon>Flavobacteriaceae</taxon>
        <taxon>Flavobacterium</taxon>
    </lineage>
</organism>
<gene>
    <name evidence="1" type="ORF">ABS768_08685</name>
</gene>